<sequence length="322" mass="36497">MLSSDNDSHDQSTTSSDSESLKHRTATAPFDDSNAEIILRSSDNVDFHVHRLILSLASPVFETMFTLPQGNTDSPLVQMSEDSSTVDILLRYCYPTDVPEISDLGLLKKVMEAAMKFDMPDILKQARKQLLNFVEKEPLSIFALAAHYKWREGAKRAAKECLAFNLIGTHVDELNLISASNYHRLLEYHQRCGRAASKLTLLNEMGNADQLYSLSTRNCWIFCNNEKCPSRHVSGLKASDGKNRYMKEWFFLYLDAVRNILKDRPAVKLITPMALRVAAMKKAGECYVCRPRAAFDLDSFIIGPFSEEIEKAIDKIQLELEF</sequence>
<feature type="region of interest" description="Disordered" evidence="1">
    <location>
        <begin position="1"/>
        <end position="26"/>
    </location>
</feature>
<feature type="domain" description="BTB" evidence="2">
    <location>
        <begin position="35"/>
        <end position="102"/>
    </location>
</feature>
<keyword evidence="4" id="KW-1185">Reference proteome</keyword>
<dbReference type="EMBL" id="ML213648">
    <property type="protein sequence ID" value="TFK33441.1"/>
    <property type="molecule type" value="Genomic_DNA"/>
</dbReference>
<dbReference type="CDD" id="cd18186">
    <property type="entry name" value="BTB_POZ_ZBTB_KLHL-like"/>
    <property type="match status" value="1"/>
</dbReference>
<gene>
    <name evidence="3" type="ORF">BDQ12DRAFT_727763</name>
</gene>
<evidence type="ECO:0000313" key="4">
    <source>
        <dbReference type="Proteomes" id="UP000308652"/>
    </source>
</evidence>
<evidence type="ECO:0000313" key="3">
    <source>
        <dbReference type="EMBL" id="TFK33441.1"/>
    </source>
</evidence>
<accession>A0A5C3LXF0</accession>
<dbReference type="SUPFAM" id="SSF54695">
    <property type="entry name" value="POZ domain"/>
    <property type="match status" value="1"/>
</dbReference>
<protein>
    <recommendedName>
        <fullName evidence="2">BTB domain-containing protein</fullName>
    </recommendedName>
</protein>
<dbReference type="OrthoDB" id="6359816at2759"/>
<dbReference type="Gene3D" id="3.30.710.10">
    <property type="entry name" value="Potassium Channel Kv1.1, Chain A"/>
    <property type="match status" value="1"/>
</dbReference>
<dbReference type="SMART" id="SM00225">
    <property type="entry name" value="BTB"/>
    <property type="match status" value="1"/>
</dbReference>
<dbReference type="STRING" id="68775.A0A5C3LXF0"/>
<feature type="compositionally biased region" description="Basic and acidic residues" evidence="1">
    <location>
        <begin position="1"/>
        <end position="10"/>
    </location>
</feature>
<proteinExistence type="predicted"/>
<dbReference type="PROSITE" id="PS50097">
    <property type="entry name" value="BTB"/>
    <property type="match status" value="1"/>
</dbReference>
<dbReference type="AlphaFoldDB" id="A0A5C3LXF0"/>
<evidence type="ECO:0000259" key="2">
    <source>
        <dbReference type="PROSITE" id="PS50097"/>
    </source>
</evidence>
<name>A0A5C3LXF0_9AGAR</name>
<dbReference type="InterPro" id="IPR011333">
    <property type="entry name" value="SKP1/BTB/POZ_sf"/>
</dbReference>
<organism evidence="3 4">
    <name type="scientific">Crucibulum laeve</name>
    <dbReference type="NCBI Taxonomy" id="68775"/>
    <lineage>
        <taxon>Eukaryota</taxon>
        <taxon>Fungi</taxon>
        <taxon>Dikarya</taxon>
        <taxon>Basidiomycota</taxon>
        <taxon>Agaricomycotina</taxon>
        <taxon>Agaricomycetes</taxon>
        <taxon>Agaricomycetidae</taxon>
        <taxon>Agaricales</taxon>
        <taxon>Agaricineae</taxon>
        <taxon>Nidulariaceae</taxon>
        <taxon>Crucibulum</taxon>
    </lineage>
</organism>
<evidence type="ECO:0000256" key="1">
    <source>
        <dbReference type="SAM" id="MobiDB-lite"/>
    </source>
</evidence>
<reference evidence="3 4" key="1">
    <citation type="journal article" date="2019" name="Nat. Ecol. Evol.">
        <title>Megaphylogeny resolves global patterns of mushroom evolution.</title>
        <authorList>
            <person name="Varga T."/>
            <person name="Krizsan K."/>
            <person name="Foldi C."/>
            <person name="Dima B."/>
            <person name="Sanchez-Garcia M."/>
            <person name="Sanchez-Ramirez S."/>
            <person name="Szollosi G.J."/>
            <person name="Szarkandi J.G."/>
            <person name="Papp V."/>
            <person name="Albert L."/>
            <person name="Andreopoulos W."/>
            <person name="Angelini C."/>
            <person name="Antonin V."/>
            <person name="Barry K.W."/>
            <person name="Bougher N.L."/>
            <person name="Buchanan P."/>
            <person name="Buyck B."/>
            <person name="Bense V."/>
            <person name="Catcheside P."/>
            <person name="Chovatia M."/>
            <person name="Cooper J."/>
            <person name="Damon W."/>
            <person name="Desjardin D."/>
            <person name="Finy P."/>
            <person name="Geml J."/>
            <person name="Haridas S."/>
            <person name="Hughes K."/>
            <person name="Justo A."/>
            <person name="Karasinski D."/>
            <person name="Kautmanova I."/>
            <person name="Kiss B."/>
            <person name="Kocsube S."/>
            <person name="Kotiranta H."/>
            <person name="LaButti K.M."/>
            <person name="Lechner B.E."/>
            <person name="Liimatainen K."/>
            <person name="Lipzen A."/>
            <person name="Lukacs Z."/>
            <person name="Mihaltcheva S."/>
            <person name="Morgado L.N."/>
            <person name="Niskanen T."/>
            <person name="Noordeloos M.E."/>
            <person name="Ohm R.A."/>
            <person name="Ortiz-Santana B."/>
            <person name="Ovrebo C."/>
            <person name="Racz N."/>
            <person name="Riley R."/>
            <person name="Savchenko A."/>
            <person name="Shiryaev A."/>
            <person name="Soop K."/>
            <person name="Spirin V."/>
            <person name="Szebenyi C."/>
            <person name="Tomsovsky M."/>
            <person name="Tulloss R.E."/>
            <person name="Uehling J."/>
            <person name="Grigoriev I.V."/>
            <person name="Vagvolgyi C."/>
            <person name="Papp T."/>
            <person name="Martin F.M."/>
            <person name="Miettinen O."/>
            <person name="Hibbett D.S."/>
            <person name="Nagy L.G."/>
        </authorList>
    </citation>
    <scope>NUCLEOTIDE SEQUENCE [LARGE SCALE GENOMIC DNA]</scope>
    <source>
        <strain evidence="3 4">CBS 166.37</strain>
    </source>
</reference>
<dbReference type="InterPro" id="IPR000210">
    <property type="entry name" value="BTB/POZ_dom"/>
</dbReference>
<dbReference type="Pfam" id="PF00651">
    <property type="entry name" value="BTB"/>
    <property type="match status" value="1"/>
</dbReference>
<dbReference type="Proteomes" id="UP000308652">
    <property type="component" value="Unassembled WGS sequence"/>
</dbReference>